<gene>
    <name evidence="1" type="ORF">DEO68_02080</name>
</gene>
<reference evidence="1" key="1">
    <citation type="journal article" date="2018" name="Nat. Biotechnol.">
        <title>A standardized bacterial taxonomy based on genome phylogeny substantially revises the tree of life.</title>
        <authorList>
            <person name="Parks D.H."/>
            <person name="Chuvochina M."/>
            <person name="Waite D.W."/>
            <person name="Rinke C."/>
            <person name="Skarshewski A."/>
            <person name="Chaumeil P.A."/>
            <person name="Hugenholtz P."/>
        </authorList>
    </citation>
    <scope>NUCLEOTIDE SEQUENCE [LARGE SCALE GENOMIC DNA]</scope>
    <source>
        <strain evidence="1">UBA11284</strain>
    </source>
</reference>
<name>A0A3D0KCE3_9GAMM</name>
<comment type="caution">
    <text evidence="1">The sequence shown here is derived from an EMBL/GenBank/DDBJ whole genome shotgun (WGS) entry which is preliminary data.</text>
</comment>
<proteinExistence type="predicted"/>
<dbReference type="EMBL" id="DOTR01000011">
    <property type="protein sequence ID" value="HCA00980.1"/>
    <property type="molecule type" value="Genomic_DNA"/>
</dbReference>
<organism evidence="1">
    <name type="scientific">Halomonas campaniensis</name>
    <dbReference type="NCBI Taxonomy" id="213554"/>
    <lineage>
        <taxon>Bacteria</taxon>
        <taxon>Pseudomonadati</taxon>
        <taxon>Pseudomonadota</taxon>
        <taxon>Gammaproteobacteria</taxon>
        <taxon>Oceanospirillales</taxon>
        <taxon>Halomonadaceae</taxon>
        <taxon>Halomonas</taxon>
    </lineage>
</organism>
<protein>
    <recommendedName>
        <fullName evidence="2">Integrase</fullName>
    </recommendedName>
</protein>
<evidence type="ECO:0000313" key="1">
    <source>
        <dbReference type="EMBL" id="HCA00980.1"/>
    </source>
</evidence>
<evidence type="ECO:0008006" key="2">
    <source>
        <dbReference type="Google" id="ProtNLM"/>
    </source>
</evidence>
<sequence>MTTRIDSYARFLVILERNTLSVRDIDQQHLFNLFGAEKLRRSFHVVNFLVEKLGIEWDNEEKEQAIENKRINDILQCYEKQPWHREVVDYAKELSERVTYKETPIKPLTVRNYLRAAIELLMSAKVSSIQELPEEAIVSHAKKKPGHCASLAVFRTFAKDKYAVNLVLPEKKNKGISNKQHVKKIKAVMEKLVSTPNEREAKALMPAAISMLYQLPLKKVLMLRCAHVVQSSRKVFITVDDERYELLGPLPHLMKVDQLGIDPEAFIFAGRSRMQPMSTGTVRYHVKKLEAQIGM</sequence>
<dbReference type="AlphaFoldDB" id="A0A3D0KCE3"/>
<accession>A0A3D0KCE3</accession>